<dbReference type="AlphaFoldDB" id="A0A6A5WMA1"/>
<comment type="similarity">
    <text evidence="5">Belongs to the SAT4 family.</text>
</comment>
<dbReference type="Pfam" id="PF20684">
    <property type="entry name" value="Fung_rhodopsin"/>
    <property type="match status" value="1"/>
</dbReference>
<comment type="subcellular location">
    <subcellularLocation>
        <location evidence="1">Membrane</location>
        <topology evidence="1">Multi-pass membrane protein</topology>
    </subcellularLocation>
</comment>
<feature type="transmembrane region" description="Helical" evidence="7">
    <location>
        <begin position="264"/>
        <end position="283"/>
    </location>
</feature>
<evidence type="ECO:0000313" key="9">
    <source>
        <dbReference type="EMBL" id="KAF1998766.1"/>
    </source>
</evidence>
<feature type="transmembrane region" description="Helical" evidence="7">
    <location>
        <begin position="20"/>
        <end position="43"/>
    </location>
</feature>
<dbReference type="PANTHER" id="PTHR33048">
    <property type="entry name" value="PTH11-LIKE INTEGRAL MEMBRANE PROTEIN (AFU_ORTHOLOGUE AFUA_5G11245)"/>
    <property type="match status" value="1"/>
</dbReference>
<dbReference type="InterPro" id="IPR052337">
    <property type="entry name" value="SAT4-like"/>
</dbReference>
<evidence type="ECO:0000256" key="5">
    <source>
        <dbReference type="ARBA" id="ARBA00038359"/>
    </source>
</evidence>
<reference evidence="9" key="1">
    <citation type="journal article" date="2020" name="Stud. Mycol.">
        <title>101 Dothideomycetes genomes: a test case for predicting lifestyles and emergence of pathogens.</title>
        <authorList>
            <person name="Haridas S."/>
            <person name="Albert R."/>
            <person name="Binder M."/>
            <person name="Bloem J."/>
            <person name="Labutti K."/>
            <person name="Salamov A."/>
            <person name="Andreopoulos B."/>
            <person name="Baker S."/>
            <person name="Barry K."/>
            <person name="Bills G."/>
            <person name="Bluhm B."/>
            <person name="Cannon C."/>
            <person name="Castanera R."/>
            <person name="Culley D."/>
            <person name="Daum C."/>
            <person name="Ezra D."/>
            <person name="Gonzalez J."/>
            <person name="Henrissat B."/>
            <person name="Kuo A."/>
            <person name="Liang C."/>
            <person name="Lipzen A."/>
            <person name="Lutzoni F."/>
            <person name="Magnuson J."/>
            <person name="Mondo S."/>
            <person name="Nolan M."/>
            <person name="Ohm R."/>
            <person name="Pangilinan J."/>
            <person name="Park H.-J."/>
            <person name="Ramirez L."/>
            <person name="Alfaro M."/>
            <person name="Sun H."/>
            <person name="Tritt A."/>
            <person name="Yoshinaga Y."/>
            <person name="Zwiers L.-H."/>
            <person name="Turgeon B."/>
            <person name="Goodwin S."/>
            <person name="Spatafora J."/>
            <person name="Crous P."/>
            <person name="Grigoriev I."/>
        </authorList>
    </citation>
    <scope>NUCLEOTIDE SEQUENCE</scope>
    <source>
        <strain evidence="9">CBS 123094</strain>
    </source>
</reference>
<keyword evidence="10" id="KW-1185">Reference proteome</keyword>
<feature type="transmembrane region" description="Helical" evidence="7">
    <location>
        <begin position="191"/>
        <end position="212"/>
    </location>
</feature>
<dbReference type="GO" id="GO:0016020">
    <property type="term" value="C:membrane"/>
    <property type="evidence" value="ECO:0007669"/>
    <property type="project" value="UniProtKB-SubCell"/>
</dbReference>
<keyword evidence="2 7" id="KW-0812">Transmembrane</keyword>
<feature type="region of interest" description="Disordered" evidence="6">
    <location>
        <begin position="339"/>
        <end position="361"/>
    </location>
</feature>
<evidence type="ECO:0000256" key="6">
    <source>
        <dbReference type="SAM" id="MobiDB-lite"/>
    </source>
</evidence>
<gene>
    <name evidence="9" type="ORF">P154DRAFT_494813</name>
</gene>
<feature type="compositionally biased region" description="Basic and acidic residues" evidence="6">
    <location>
        <begin position="352"/>
        <end position="361"/>
    </location>
</feature>
<protein>
    <recommendedName>
        <fullName evidence="8">Rhodopsin domain-containing protein</fullName>
    </recommendedName>
</protein>
<evidence type="ECO:0000256" key="4">
    <source>
        <dbReference type="ARBA" id="ARBA00023136"/>
    </source>
</evidence>
<dbReference type="InterPro" id="IPR049326">
    <property type="entry name" value="Rhodopsin_dom_fungi"/>
</dbReference>
<dbReference type="PANTHER" id="PTHR33048:SF47">
    <property type="entry name" value="INTEGRAL MEMBRANE PROTEIN-RELATED"/>
    <property type="match status" value="1"/>
</dbReference>
<dbReference type="Proteomes" id="UP000799779">
    <property type="component" value="Unassembled WGS sequence"/>
</dbReference>
<keyword evidence="3 7" id="KW-1133">Transmembrane helix</keyword>
<sequence length="361" mass="40520">MSGNAPAAGQMMKNRSIDEPVFLAIIGMLLSFSFLSLLGRVWIKYKTLAKLTWDDGFVILAFMSSLGTAITMLSTYKQMYQLEYVRIGAIYPPPPTFMKDTTRYFDGTVAQATLFPLSLWAVKFAFLSFFWTLISRVRSLRWQWFAVFGFTVASFIAAYGATDWKCIGGGADYIFANCGTESAGKRMKFQMWFVCAIDVLSDMLILSIPFALLWQVKLPVRKRFALGGIFSLVLVTMAIAFVRASMITTYKGQPDNSRTTLWTFVEQTIAIIIVCLGSVRALFTQEQAKRVSGYQFSQNHSKASSKKKIKCIVETSITLGTMDNDPDYAKHWRRVSDNEAAEGSLERSNSATKERVPRTGV</sequence>
<proteinExistence type="inferred from homology"/>
<keyword evidence="4 7" id="KW-0472">Membrane</keyword>
<evidence type="ECO:0000259" key="8">
    <source>
        <dbReference type="Pfam" id="PF20684"/>
    </source>
</evidence>
<evidence type="ECO:0000256" key="3">
    <source>
        <dbReference type="ARBA" id="ARBA00022989"/>
    </source>
</evidence>
<dbReference type="EMBL" id="ML977601">
    <property type="protein sequence ID" value="KAF1998766.1"/>
    <property type="molecule type" value="Genomic_DNA"/>
</dbReference>
<evidence type="ECO:0000256" key="7">
    <source>
        <dbReference type="SAM" id="Phobius"/>
    </source>
</evidence>
<feature type="transmembrane region" description="Helical" evidence="7">
    <location>
        <begin position="55"/>
        <end position="76"/>
    </location>
</feature>
<organism evidence="9 10">
    <name type="scientific">Amniculicola lignicola CBS 123094</name>
    <dbReference type="NCBI Taxonomy" id="1392246"/>
    <lineage>
        <taxon>Eukaryota</taxon>
        <taxon>Fungi</taxon>
        <taxon>Dikarya</taxon>
        <taxon>Ascomycota</taxon>
        <taxon>Pezizomycotina</taxon>
        <taxon>Dothideomycetes</taxon>
        <taxon>Pleosporomycetidae</taxon>
        <taxon>Pleosporales</taxon>
        <taxon>Amniculicolaceae</taxon>
        <taxon>Amniculicola</taxon>
    </lineage>
</organism>
<dbReference type="OrthoDB" id="444631at2759"/>
<evidence type="ECO:0000256" key="2">
    <source>
        <dbReference type="ARBA" id="ARBA00022692"/>
    </source>
</evidence>
<accession>A0A6A5WMA1</accession>
<name>A0A6A5WMA1_9PLEO</name>
<feature type="transmembrane region" description="Helical" evidence="7">
    <location>
        <begin position="224"/>
        <end position="244"/>
    </location>
</feature>
<evidence type="ECO:0000313" key="10">
    <source>
        <dbReference type="Proteomes" id="UP000799779"/>
    </source>
</evidence>
<feature type="transmembrane region" description="Helical" evidence="7">
    <location>
        <begin position="142"/>
        <end position="161"/>
    </location>
</feature>
<evidence type="ECO:0000256" key="1">
    <source>
        <dbReference type="ARBA" id="ARBA00004141"/>
    </source>
</evidence>
<feature type="transmembrane region" description="Helical" evidence="7">
    <location>
        <begin position="114"/>
        <end position="135"/>
    </location>
</feature>
<feature type="domain" description="Rhodopsin" evidence="8">
    <location>
        <begin position="40"/>
        <end position="284"/>
    </location>
</feature>